<evidence type="ECO:0008006" key="3">
    <source>
        <dbReference type="Google" id="ProtNLM"/>
    </source>
</evidence>
<sequence length="135" mass="15435">MTPASRRRYRPSTERRPSLEYSVMNSPAPVISLTFHRAHRPFLPRVHAETLLLPQQVGRDVGPLTSPDHWRVLPSRQSTQAKIARFPTIFRPLAHPYAWGKFPRRPSCENLEFPGCPARDANSRAELDRTGPTFP</sequence>
<proteinExistence type="predicted"/>
<organism evidence="1 2">
    <name type="scientific">Morella rubra</name>
    <name type="common">Chinese bayberry</name>
    <dbReference type="NCBI Taxonomy" id="262757"/>
    <lineage>
        <taxon>Eukaryota</taxon>
        <taxon>Viridiplantae</taxon>
        <taxon>Streptophyta</taxon>
        <taxon>Embryophyta</taxon>
        <taxon>Tracheophyta</taxon>
        <taxon>Spermatophyta</taxon>
        <taxon>Magnoliopsida</taxon>
        <taxon>eudicotyledons</taxon>
        <taxon>Gunneridae</taxon>
        <taxon>Pentapetalae</taxon>
        <taxon>rosids</taxon>
        <taxon>fabids</taxon>
        <taxon>Fagales</taxon>
        <taxon>Myricaceae</taxon>
        <taxon>Morella</taxon>
    </lineage>
</organism>
<evidence type="ECO:0000313" key="2">
    <source>
        <dbReference type="Proteomes" id="UP000516437"/>
    </source>
</evidence>
<gene>
    <name evidence="1" type="ORF">CJ030_MR5G010040</name>
</gene>
<reference evidence="1 2" key="1">
    <citation type="journal article" date="2019" name="Plant Biotechnol. J.">
        <title>The red bayberry genome and genetic basis of sex determination.</title>
        <authorList>
            <person name="Jia H.M."/>
            <person name="Jia H.J."/>
            <person name="Cai Q.L."/>
            <person name="Wang Y."/>
            <person name="Zhao H.B."/>
            <person name="Yang W.F."/>
            <person name="Wang G.Y."/>
            <person name="Li Y.H."/>
            <person name="Zhan D.L."/>
            <person name="Shen Y.T."/>
            <person name="Niu Q.F."/>
            <person name="Chang L."/>
            <person name="Qiu J."/>
            <person name="Zhao L."/>
            <person name="Xie H.B."/>
            <person name="Fu W.Y."/>
            <person name="Jin J."/>
            <person name="Li X.W."/>
            <person name="Jiao Y."/>
            <person name="Zhou C.C."/>
            <person name="Tu T."/>
            <person name="Chai C.Y."/>
            <person name="Gao J.L."/>
            <person name="Fan L.J."/>
            <person name="van de Weg E."/>
            <person name="Wang J.Y."/>
            <person name="Gao Z.S."/>
        </authorList>
    </citation>
    <scope>NUCLEOTIDE SEQUENCE [LARGE SCALE GENOMIC DNA]</scope>
    <source>
        <tissue evidence="1">Leaves</tissue>
    </source>
</reference>
<keyword evidence="2" id="KW-1185">Reference proteome</keyword>
<dbReference type="Proteomes" id="UP000516437">
    <property type="component" value="Chromosome 5"/>
</dbReference>
<evidence type="ECO:0000313" key="1">
    <source>
        <dbReference type="EMBL" id="KAB1211831.1"/>
    </source>
</evidence>
<accession>A0A6A1VGG2</accession>
<name>A0A6A1VGG2_9ROSI</name>
<protein>
    <recommendedName>
        <fullName evidence="3">Protein TAR1</fullName>
    </recommendedName>
</protein>
<dbReference type="EMBL" id="RXIC02000023">
    <property type="protein sequence ID" value="KAB1211831.1"/>
    <property type="molecule type" value="Genomic_DNA"/>
</dbReference>
<dbReference type="AlphaFoldDB" id="A0A6A1VGG2"/>
<comment type="caution">
    <text evidence="1">The sequence shown here is derived from an EMBL/GenBank/DDBJ whole genome shotgun (WGS) entry which is preliminary data.</text>
</comment>